<organism evidence="1 2">
    <name type="scientific">Trichinella zimbabwensis</name>
    <dbReference type="NCBI Taxonomy" id="268475"/>
    <lineage>
        <taxon>Eukaryota</taxon>
        <taxon>Metazoa</taxon>
        <taxon>Ecdysozoa</taxon>
        <taxon>Nematoda</taxon>
        <taxon>Enoplea</taxon>
        <taxon>Dorylaimia</taxon>
        <taxon>Trichinellida</taxon>
        <taxon>Trichinellidae</taxon>
        <taxon>Trichinella</taxon>
    </lineage>
</organism>
<proteinExistence type="predicted"/>
<protein>
    <submittedName>
        <fullName evidence="1">Uncharacterized protein</fullName>
    </submittedName>
</protein>
<evidence type="ECO:0000313" key="1">
    <source>
        <dbReference type="EMBL" id="KRZ19392.1"/>
    </source>
</evidence>
<name>A0A0V1IA45_9BILA</name>
<dbReference type="AlphaFoldDB" id="A0A0V1IA45"/>
<sequence length="162" mass="18691">MSAKIDLVGQYLSPHQTVTFALFQIRLKKRRNSEFDLLLTAPPLHLYYSRKNCQYGATVENGTAMADDWWRYAVLVFVRCEQINASVDKRLTQPKIVALTLKLRPIRQPQRTARYINFEQRATRHTQHARARFSSMLDHLALFNSTSKTAGTQQSLLLLLIA</sequence>
<dbReference type="EMBL" id="JYDP01000001">
    <property type="protein sequence ID" value="KRZ19392.1"/>
    <property type="molecule type" value="Genomic_DNA"/>
</dbReference>
<reference evidence="1 2" key="1">
    <citation type="submission" date="2015-01" db="EMBL/GenBank/DDBJ databases">
        <title>Evolution of Trichinella species and genotypes.</title>
        <authorList>
            <person name="Korhonen P.K."/>
            <person name="Edoardo P."/>
            <person name="Giuseppe L.R."/>
            <person name="Gasser R.B."/>
        </authorList>
    </citation>
    <scope>NUCLEOTIDE SEQUENCE [LARGE SCALE GENOMIC DNA]</scope>
    <source>
        <strain evidence="1">ISS1029</strain>
    </source>
</reference>
<comment type="caution">
    <text evidence="1">The sequence shown here is derived from an EMBL/GenBank/DDBJ whole genome shotgun (WGS) entry which is preliminary data.</text>
</comment>
<keyword evidence="2" id="KW-1185">Reference proteome</keyword>
<gene>
    <name evidence="1" type="ORF">T11_6460</name>
</gene>
<accession>A0A0V1IA45</accession>
<dbReference type="Proteomes" id="UP000055024">
    <property type="component" value="Unassembled WGS sequence"/>
</dbReference>
<evidence type="ECO:0000313" key="2">
    <source>
        <dbReference type="Proteomes" id="UP000055024"/>
    </source>
</evidence>